<feature type="transmembrane region" description="Helical" evidence="1">
    <location>
        <begin position="430"/>
        <end position="451"/>
    </location>
</feature>
<comment type="caution">
    <text evidence="2">The sequence shown here is derived from an EMBL/GenBank/DDBJ whole genome shotgun (WGS) entry which is preliminary data.</text>
</comment>
<feature type="transmembrane region" description="Helical" evidence="1">
    <location>
        <begin position="266"/>
        <end position="286"/>
    </location>
</feature>
<keyword evidence="1" id="KW-0472">Membrane</keyword>
<feature type="transmembrane region" description="Helical" evidence="1">
    <location>
        <begin position="520"/>
        <end position="541"/>
    </location>
</feature>
<dbReference type="AlphaFoldDB" id="A0A644WT00"/>
<evidence type="ECO:0000256" key="1">
    <source>
        <dbReference type="SAM" id="Phobius"/>
    </source>
</evidence>
<feature type="transmembrane region" description="Helical" evidence="1">
    <location>
        <begin position="376"/>
        <end position="399"/>
    </location>
</feature>
<feature type="transmembrane region" description="Helical" evidence="1">
    <location>
        <begin position="457"/>
        <end position="475"/>
    </location>
</feature>
<proteinExistence type="predicted"/>
<keyword evidence="1" id="KW-0812">Transmembrane</keyword>
<name>A0A644WT00_9ZZZZ</name>
<feature type="transmembrane region" description="Helical" evidence="1">
    <location>
        <begin position="495"/>
        <end position="514"/>
    </location>
</feature>
<evidence type="ECO:0000313" key="2">
    <source>
        <dbReference type="EMBL" id="MPM06990.1"/>
    </source>
</evidence>
<feature type="transmembrane region" description="Helical" evidence="1">
    <location>
        <begin position="162"/>
        <end position="190"/>
    </location>
</feature>
<gene>
    <name evidence="2" type="ORF">SDC9_53294</name>
</gene>
<accession>A0A644WT00</accession>
<feature type="transmembrane region" description="Helical" evidence="1">
    <location>
        <begin position="88"/>
        <end position="112"/>
    </location>
</feature>
<dbReference type="EMBL" id="VSSQ01001287">
    <property type="protein sequence ID" value="MPM06990.1"/>
    <property type="molecule type" value="Genomic_DNA"/>
</dbReference>
<organism evidence="2">
    <name type="scientific">bioreactor metagenome</name>
    <dbReference type="NCBI Taxonomy" id="1076179"/>
    <lineage>
        <taxon>unclassified sequences</taxon>
        <taxon>metagenomes</taxon>
        <taxon>ecological metagenomes</taxon>
    </lineage>
</organism>
<sequence length="549" mass="63450">MKDFKVLKILDKLRFFYEKSGVDYDILRLIINTKLTMDGRRKATVFNNERKKKKGESNEFYKSLILYAFIGIFFGLTLIFRINMMYQMSIYFAAIMFMILTVFISDFSYVILDVKDKSIIYTKGIDSKTINAAKITHVCIYIIYLTLSLVGFSFLLSFKYGIAFFLIFLIEIILIDVFMIMITALLYLLVLKFFDGEKLKDMINYVQTILSIFMVIIYQILPRIFQFIDLDKIVYTYKSWHILVPPMWFAAPLSIIDGEGITVYKIIMSILSLIIPIISLIVYLKLTPTFEKYLQKLNNNNEKSKEKNKLILKISKLVCKDKIERAFFKFSVQIINSEREFKLKVYPNIALGIILPFIFMLVGFRGGSISSIRNNLVNSSLYLSIYAFTLIIPNIVVMLKYSEKYSGAWIYEVAPIKDISSIYKGVIKGMFFKLVIPPYILISILFIIIYSEGVIKHLIIVFLSIILITILNFLISSKSYPFSEKFEGTNNGSSVGIAILSIVFILVALMLHILSNFFNIGIYIYGLVLLIIDVILWNTAFNIPKNKLT</sequence>
<protein>
    <submittedName>
        <fullName evidence="2">Uncharacterized protein</fullName>
    </submittedName>
</protein>
<feature type="transmembrane region" description="Helical" evidence="1">
    <location>
        <begin position="202"/>
        <end position="221"/>
    </location>
</feature>
<feature type="transmembrane region" description="Helical" evidence="1">
    <location>
        <begin position="345"/>
        <end position="364"/>
    </location>
</feature>
<feature type="transmembrane region" description="Helical" evidence="1">
    <location>
        <begin position="60"/>
        <end position="82"/>
    </location>
</feature>
<keyword evidence="1" id="KW-1133">Transmembrane helix</keyword>
<feature type="transmembrane region" description="Helical" evidence="1">
    <location>
        <begin position="133"/>
        <end position="156"/>
    </location>
</feature>
<reference evidence="2" key="1">
    <citation type="submission" date="2019-08" db="EMBL/GenBank/DDBJ databases">
        <authorList>
            <person name="Kucharzyk K."/>
            <person name="Murdoch R.W."/>
            <person name="Higgins S."/>
            <person name="Loffler F."/>
        </authorList>
    </citation>
    <scope>NUCLEOTIDE SEQUENCE</scope>
</reference>